<keyword evidence="5 7" id="KW-1133">Transmembrane helix</keyword>
<evidence type="ECO:0000256" key="2">
    <source>
        <dbReference type="ARBA" id="ARBA00022448"/>
    </source>
</evidence>
<evidence type="ECO:0000259" key="8">
    <source>
        <dbReference type="PROSITE" id="PS50850"/>
    </source>
</evidence>
<dbReference type="InterPro" id="IPR011701">
    <property type="entry name" value="MFS"/>
</dbReference>
<evidence type="ECO:0000313" key="10">
    <source>
        <dbReference type="Proteomes" id="UP001208888"/>
    </source>
</evidence>
<feature type="transmembrane region" description="Helical" evidence="7">
    <location>
        <begin position="146"/>
        <end position="167"/>
    </location>
</feature>
<dbReference type="InterPro" id="IPR020846">
    <property type="entry name" value="MFS_dom"/>
</dbReference>
<dbReference type="Gene3D" id="1.20.1250.20">
    <property type="entry name" value="MFS general substrate transporter like domains"/>
    <property type="match status" value="1"/>
</dbReference>
<dbReference type="EMBL" id="JANFVX010000038">
    <property type="protein sequence ID" value="MCW0346509.1"/>
    <property type="molecule type" value="Genomic_DNA"/>
</dbReference>
<keyword evidence="4 7" id="KW-0812">Transmembrane</keyword>
<proteinExistence type="predicted"/>
<feature type="transmembrane region" description="Helical" evidence="7">
    <location>
        <begin position="12"/>
        <end position="32"/>
    </location>
</feature>
<keyword evidence="3" id="KW-1003">Cell membrane</keyword>
<dbReference type="SUPFAM" id="SSF103473">
    <property type="entry name" value="MFS general substrate transporter"/>
    <property type="match status" value="1"/>
</dbReference>
<feature type="transmembrane region" description="Helical" evidence="7">
    <location>
        <begin position="259"/>
        <end position="281"/>
    </location>
</feature>
<organism evidence="9 10">
    <name type="scientific">Pantoea ananas</name>
    <name type="common">Erwinia uredovora</name>
    <dbReference type="NCBI Taxonomy" id="553"/>
    <lineage>
        <taxon>Bacteria</taxon>
        <taxon>Pseudomonadati</taxon>
        <taxon>Pseudomonadota</taxon>
        <taxon>Gammaproteobacteria</taxon>
        <taxon>Enterobacterales</taxon>
        <taxon>Erwiniaceae</taxon>
        <taxon>Pantoea</taxon>
    </lineage>
</organism>
<dbReference type="GO" id="GO:0005886">
    <property type="term" value="C:plasma membrane"/>
    <property type="evidence" value="ECO:0007669"/>
    <property type="project" value="UniProtKB-SubCell"/>
</dbReference>
<dbReference type="PANTHER" id="PTHR23517">
    <property type="entry name" value="RESISTANCE PROTEIN MDTM, PUTATIVE-RELATED-RELATED"/>
    <property type="match status" value="1"/>
</dbReference>
<evidence type="ECO:0000313" key="9">
    <source>
        <dbReference type="EMBL" id="MCW0346509.1"/>
    </source>
</evidence>
<dbReference type="AlphaFoldDB" id="A0AAJ1D3D0"/>
<dbReference type="RefSeq" id="WP_239642641.1">
    <property type="nucleotide sequence ID" value="NZ_CP020943.2"/>
</dbReference>
<feature type="transmembrane region" description="Helical" evidence="7">
    <location>
        <begin position="173"/>
        <end position="193"/>
    </location>
</feature>
<feature type="transmembrane region" description="Helical" evidence="7">
    <location>
        <begin position="379"/>
        <end position="397"/>
    </location>
</feature>
<evidence type="ECO:0000256" key="3">
    <source>
        <dbReference type="ARBA" id="ARBA00022475"/>
    </source>
</evidence>
<accession>A0AAJ1D3D0</accession>
<evidence type="ECO:0000256" key="6">
    <source>
        <dbReference type="ARBA" id="ARBA00023136"/>
    </source>
</evidence>
<dbReference type="Pfam" id="PF07690">
    <property type="entry name" value="MFS_1"/>
    <property type="match status" value="1"/>
</dbReference>
<name>A0AAJ1D3D0_PANAN</name>
<gene>
    <name evidence="9" type="ORF">NB703_004602</name>
</gene>
<dbReference type="PANTHER" id="PTHR23517:SF2">
    <property type="entry name" value="MULTIDRUG RESISTANCE PROTEIN MDTH"/>
    <property type="match status" value="1"/>
</dbReference>
<comment type="caution">
    <text evidence="9">The sequence shown here is derived from an EMBL/GenBank/DDBJ whole genome shotgun (WGS) entry which is preliminary data.</text>
</comment>
<dbReference type="PROSITE" id="PS50850">
    <property type="entry name" value="MFS"/>
    <property type="match status" value="1"/>
</dbReference>
<protein>
    <submittedName>
        <fullName evidence="9">Na(+), Li(+), K(+)/H(+) antiporter</fullName>
    </submittedName>
</protein>
<keyword evidence="6 7" id="KW-0472">Membrane</keyword>
<feature type="domain" description="Major facilitator superfamily (MFS) profile" evidence="8">
    <location>
        <begin position="17"/>
        <end position="404"/>
    </location>
</feature>
<feature type="transmembrane region" description="Helical" evidence="7">
    <location>
        <begin position="349"/>
        <end position="373"/>
    </location>
</feature>
<reference evidence="9" key="1">
    <citation type="submission" date="2022-06" db="EMBL/GenBank/DDBJ databases">
        <title>Dynamics of rice microbiomes reveals core vertical transmitted seed endophytes.</title>
        <authorList>
            <person name="Liao K."/>
            <person name="Zhang X."/>
        </authorList>
    </citation>
    <scope>NUCLEOTIDE SEQUENCE</scope>
    <source>
        <strain evidence="9">JT1-17</strain>
    </source>
</reference>
<keyword evidence="2" id="KW-0813">Transport</keyword>
<dbReference type="InterPro" id="IPR050171">
    <property type="entry name" value="MFS_Transporters"/>
</dbReference>
<comment type="subcellular location">
    <subcellularLocation>
        <location evidence="1">Cell membrane</location>
        <topology evidence="1">Multi-pass membrane protein</topology>
    </subcellularLocation>
</comment>
<evidence type="ECO:0000256" key="7">
    <source>
        <dbReference type="SAM" id="Phobius"/>
    </source>
</evidence>
<dbReference type="GO" id="GO:0022857">
    <property type="term" value="F:transmembrane transporter activity"/>
    <property type="evidence" value="ECO:0007669"/>
    <property type="project" value="InterPro"/>
</dbReference>
<dbReference type="Proteomes" id="UP001208888">
    <property type="component" value="Unassembled WGS sequence"/>
</dbReference>
<feature type="transmembrane region" description="Helical" evidence="7">
    <location>
        <begin position="315"/>
        <end position="337"/>
    </location>
</feature>
<evidence type="ECO:0000256" key="4">
    <source>
        <dbReference type="ARBA" id="ARBA00022692"/>
    </source>
</evidence>
<dbReference type="InterPro" id="IPR036259">
    <property type="entry name" value="MFS_trans_sf"/>
</dbReference>
<sequence>MTNNNEIANSPNNLVPVIGTMLAGTFLSRMGYFMTWPYLSVVLYQQFKLSAIIIGTIFFITSFIGVLIGVFTGYWSDKLGRERTLITSLLVSVAGFFLMAYSNHPAEFATAMACIATGRASTESLSKSMIGDHIREVSKREKFQYIRYYIVNIGTALGPLIGTYALVSQTVNLFIISGLIYLLYALMLTGIIVRYPVVKRTGEQINHGIGVSLRILFSQQSFSRLLLCFFLVMFTYVSFDSPLVQLLTRQHFPDLTHTISAIFMTNAFTVIIFQYPVLFLLRRWSTRRKVIFGIFLISLAQILFIMVRFELLTLIVIATFVLSVGELITMPALSVEVDRLAPDHLRGTSFSLINLTSLGTSLCPLFCGFLINAGLVSEMFIFLFITGLISLLIYRSIEESPDYRAFPPPVR</sequence>
<feature type="transmembrane region" description="Helical" evidence="7">
    <location>
        <begin position="222"/>
        <end position="239"/>
    </location>
</feature>
<feature type="transmembrane region" description="Helical" evidence="7">
    <location>
        <begin position="290"/>
        <end position="309"/>
    </location>
</feature>
<feature type="transmembrane region" description="Helical" evidence="7">
    <location>
        <begin position="52"/>
        <end position="72"/>
    </location>
</feature>
<evidence type="ECO:0000256" key="5">
    <source>
        <dbReference type="ARBA" id="ARBA00022989"/>
    </source>
</evidence>
<evidence type="ECO:0000256" key="1">
    <source>
        <dbReference type="ARBA" id="ARBA00004651"/>
    </source>
</evidence>